<evidence type="ECO:0000313" key="3">
    <source>
        <dbReference type="EMBL" id="RXH58487.1"/>
    </source>
</evidence>
<proteinExistence type="predicted"/>
<dbReference type="RefSeq" id="WP_161570898.1">
    <property type="nucleotide sequence ID" value="NZ_RDSM01000001.1"/>
</dbReference>
<feature type="transmembrane region" description="Helical" evidence="1">
    <location>
        <begin position="138"/>
        <end position="160"/>
    </location>
</feature>
<organism evidence="3 4">
    <name type="scientific">Granulicella sibirica</name>
    <dbReference type="NCBI Taxonomy" id="2479048"/>
    <lineage>
        <taxon>Bacteria</taxon>
        <taxon>Pseudomonadati</taxon>
        <taxon>Acidobacteriota</taxon>
        <taxon>Terriglobia</taxon>
        <taxon>Terriglobales</taxon>
        <taxon>Acidobacteriaceae</taxon>
        <taxon>Granulicella</taxon>
    </lineage>
</organism>
<evidence type="ECO:0000256" key="1">
    <source>
        <dbReference type="SAM" id="Phobius"/>
    </source>
</evidence>
<keyword evidence="1" id="KW-0812">Transmembrane</keyword>
<feature type="transmembrane region" description="Helical" evidence="1">
    <location>
        <begin position="80"/>
        <end position="102"/>
    </location>
</feature>
<dbReference type="Proteomes" id="UP000289437">
    <property type="component" value="Unassembled WGS sequence"/>
</dbReference>
<keyword evidence="1" id="KW-0472">Membrane</keyword>
<dbReference type="AlphaFoldDB" id="A0A4Q0T536"/>
<name>A0A4Q0T536_9BACT</name>
<dbReference type="OrthoDB" id="9812409at2"/>
<sequence>MAMNLTTWLLAFPVLGFATGLRTMTPMAILCWFAYFKALPLDGTWGFWAANLISAIIFTVLAVGELIGDKLPRTPDRTDVVPLLARLFFGALVGGLAAVGAAGSQFEGILLSLIGAAAGTFVGFMFRRFFAHHHGNDLPVALGEDAIAILFALLSLRMIATT</sequence>
<feature type="transmembrane region" description="Helical" evidence="1">
    <location>
        <begin position="44"/>
        <end position="68"/>
    </location>
</feature>
<dbReference type="Pfam" id="PF13548">
    <property type="entry name" value="DUF4126"/>
    <property type="match status" value="1"/>
</dbReference>
<gene>
    <name evidence="3" type="ORF">GRAN_1797</name>
</gene>
<protein>
    <recommendedName>
        <fullName evidence="2">DUF4126 domain-containing protein</fullName>
    </recommendedName>
</protein>
<dbReference type="InterPro" id="IPR025196">
    <property type="entry name" value="DUF4126"/>
</dbReference>
<feature type="transmembrane region" description="Helical" evidence="1">
    <location>
        <begin position="108"/>
        <end position="126"/>
    </location>
</feature>
<evidence type="ECO:0000313" key="4">
    <source>
        <dbReference type="Proteomes" id="UP000289437"/>
    </source>
</evidence>
<keyword evidence="4" id="KW-1185">Reference proteome</keyword>
<comment type="caution">
    <text evidence="3">The sequence shown here is derived from an EMBL/GenBank/DDBJ whole genome shotgun (WGS) entry which is preliminary data.</text>
</comment>
<feature type="domain" description="DUF4126" evidence="2">
    <location>
        <begin position="15"/>
        <end position="154"/>
    </location>
</feature>
<reference evidence="4" key="2">
    <citation type="submission" date="2019-02" db="EMBL/GenBank/DDBJ databases">
        <title>Granulicella sibirica sp. nov., a psychrotolerant acidobacterium isolated from an organic soil layer in forested tundra, West Siberia.</title>
        <authorList>
            <person name="Oshkin I.Y."/>
            <person name="Kulichevskaya I.S."/>
            <person name="Rijpstra W.I.C."/>
            <person name="Sinninghe Damste J.S."/>
            <person name="Rakitin A.L."/>
            <person name="Ravin N.V."/>
            <person name="Dedysh S.N."/>
        </authorList>
    </citation>
    <scope>NUCLEOTIDE SEQUENCE [LARGE SCALE GENOMIC DNA]</scope>
    <source>
        <strain evidence="4">AF10</strain>
    </source>
</reference>
<accession>A0A4Q0T536</accession>
<keyword evidence="1" id="KW-1133">Transmembrane helix</keyword>
<dbReference type="EMBL" id="RDSM01000001">
    <property type="protein sequence ID" value="RXH58487.1"/>
    <property type="molecule type" value="Genomic_DNA"/>
</dbReference>
<reference evidence="3 4" key="1">
    <citation type="submission" date="2018-11" db="EMBL/GenBank/DDBJ databases">
        <authorList>
            <person name="Mardanov A.V."/>
            <person name="Ravin N.V."/>
            <person name="Dedysh S.N."/>
        </authorList>
    </citation>
    <scope>NUCLEOTIDE SEQUENCE [LARGE SCALE GENOMIC DNA]</scope>
    <source>
        <strain evidence="3 4">AF10</strain>
    </source>
</reference>
<evidence type="ECO:0000259" key="2">
    <source>
        <dbReference type="Pfam" id="PF13548"/>
    </source>
</evidence>